<accession>A0A151Z817</accession>
<organism evidence="1 2">
    <name type="scientific">Tieghemostelium lacteum</name>
    <name type="common">Slime mold</name>
    <name type="synonym">Dictyostelium lacteum</name>
    <dbReference type="NCBI Taxonomy" id="361077"/>
    <lineage>
        <taxon>Eukaryota</taxon>
        <taxon>Amoebozoa</taxon>
        <taxon>Evosea</taxon>
        <taxon>Eumycetozoa</taxon>
        <taxon>Dictyostelia</taxon>
        <taxon>Dictyosteliales</taxon>
        <taxon>Raperosteliaceae</taxon>
        <taxon>Tieghemostelium</taxon>
    </lineage>
</organism>
<dbReference type="InterPro" id="IPR010856">
    <property type="entry name" value="Gig2-like"/>
</dbReference>
<dbReference type="OrthoDB" id="445007at2759"/>
<dbReference type="Pfam" id="PF07350">
    <property type="entry name" value="Gig2-like"/>
    <property type="match status" value="1"/>
</dbReference>
<dbReference type="PANTHER" id="PTHR31630">
    <property type="entry name" value="PHYTANOYL-COA DIOXYGENASE-RELATED-RELATED"/>
    <property type="match status" value="1"/>
</dbReference>
<proteinExistence type="predicted"/>
<sequence length="376" mass="44035">MFIKTIKTLLLENCKTILEGPLSIKDIDLFKSQGFLIKSGLVPEELLQQHQREIREYLTRNANIDFKGTEIGSAEESKVLLHQENLTSNVSNGFGGMINFYHGTSMYKIRELHSVYQSFSQLYSTTYSQPLPIHSDLNEWPNIYGPFNPEEMFMFVNRCGFRIPHLPETLTHDQLVQKGTGIHLDCNPYHLFKGEKLVDENIELKPLRFWQPIQAFVSLTDTLDKEQGGFWTIPKFHFKTVEYFQNQYKFNEDGNQKLKRGNSFDINDMDQFIKNSLQFIPIHRGDVLFWDWRMPHCNDQFHSGEKVREVIYLAHLPNVTINQQYAQKQKEWYHSGNHPSYVAKKFSTLETNNSYKPPLLSLLGKKLLDLLPWTHK</sequence>
<keyword evidence="2" id="KW-1185">Reference proteome</keyword>
<dbReference type="InterPro" id="IPR027443">
    <property type="entry name" value="IPNS-like_sf"/>
</dbReference>
<dbReference type="AlphaFoldDB" id="A0A151Z817"/>
<protein>
    <recommendedName>
        <fullName evidence="3">Phytanoyl-CoA dioxygenase</fullName>
    </recommendedName>
</protein>
<dbReference type="PANTHER" id="PTHR31630:SF9">
    <property type="entry name" value="PHYTANOYL-COA DIOXYGENASE"/>
    <property type="match status" value="1"/>
</dbReference>
<evidence type="ECO:0000313" key="1">
    <source>
        <dbReference type="EMBL" id="KYQ90078.1"/>
    </source>
</evidence>
<dbReference type="Proteomes" id="UP000076078">
    <property type="component" value="Unassembled WGS sequence"/>
</dbReference>
<dbReference type="InParanoid" id="A0A151Z817"/>
<reference evidence="1 2" key="1">
    <citation type="submission" date="2015-12" db="EMBL/GenBank/DDBJ databases">
        <title>Dictyostelia acquired genes for synthesis and detection of signals that induce cell-type specialization by lateral gene transfer from prokaryotes.</title>
        <authorList>
            <person name="Gloeckner G."/>
            <person name="Schaap P."/>
        </authorList>
    </citation>
    <scope>NUCLEOTIDE SEQUENCE [LARGE SCALE GENOMIC DNA]</scope>
    <source>
        <strain evidence="1 2">TK</strain>
    </source>
</reference>
<dbReference type="Gene3D" id="2.60.120.330">
    <property type="entry name" value="B-lactam Antibiotic, Isopenicillin N Synthase, Chain"/>
    <property type="match status" value="1"/>
</dbReference>
<dbReference type="SUPFAM" id="SSF51197">
    <property type="entry name" value="Clavaminate synthase-like"/>
    <property type="match status" value="1"/>
</dbReference>
<dbReference type="OMA" id="GFECVPG"/>
<dbReference type="STRING" id="361077.A0A151Z817"/>
<name>A0A151Z817_TIELA</name>
<dbReference type="EMBL" id="LODT01000037">
    <property type="protein sequence ID" value="KYQ90078.1"/>
    <property type="molecule type" value="Genomic_DNA"/>
</dbReference>
<evidence type="ECO:0000313" key="2">
    <source>
        <dbReference type="Proteomes" id="UP000076078"/>
    </source>
</evidence>
<comment type="caution">
    <text evidence="1">The sequence shown here is derived from an EMBL/GenBank/DDBJ whole genome shotgun (WGS) entry which is preliminary data.</text>
</comment>
<gene>
    <name evidence="1" type="ORF">DLAC_08660</name>
</gene>
<evidence type="ECO:0008006" key="3">
    <source>
        <dbReference type="Google" id="ProtNLM"/>
    </source>
</evidence>